<name>T0G568_9LEPT</name>
<sequence length="95" mass="11108">MTRSNRKRKKHEHRIPYESKNHAKSEIFRFLELCKISQATLGSQRFTAFGNLALYGSREKELNLALYGSREKELNLALYGSRDRAPGMEHEEIPR</sequence>
<protein>
    <submittedName>
        <fullName evidence="1">Uncharacterized protein</fullName>
    </submittedName>
</protein>
<reference evidence="1" key="1">
    <citation type="submission" date="2013-05" db="EMBL/GenBank/DDBJ databases">
        <authorList>
            <person name="Harkins D.M."/>
            <person name="Durkin A.S."/>
            <person name="Brinkac L.M."/>
            <person name="Haft D.H."/>
            <person name="Selengut J.D."/>
            <person name="Sanka R."/>
            <person name="DePew J."/>
            <person name="Purushe J."/>
            <person name="Galloway R.L."/>
            <person name="Vinetz J.M."/>
            <person name="Sutton G.G."/>
            <person name="Nierman W.C."/>
            <person name="Fouts D.E."/>
        </authorList>
    </citation>
    <scope>NUCLEOTIDE SEQUENCE [LARGE SCALE GENOMIC DNA]</scope>
    <source>
        <strain evidence="1">80-412</strain>
    </source>
</reference>
<evidence type="ECO:0000313" key="1">
    <source>
        <dbReference type="EMBL" id="EQA81956.1"/>
    </source>
</evidence>
<gene>
    <name evidence="1" type="ORF">LEP1GSC193_3841</name>
</gene>
<comment type="caution">
    <text evidence="1">The sequence shown here is derived from an EMBL/GenBank/DDBJ whole genome shotgun (WGS) entry which is preliminary data.</text>
</comment>
<accession>T0G568</accession>
<keyword evidence="2" id="KW-1185">Reference proteome</keyword>
<proteinExistence type="predicted"/>
<organism evidence="1 2">
    <name type="scientific">Leptospira alstonii serovar Pingchang str. 80-412</name>
    <dbReference type="NCBI Taxonomy" id="1218564"/>
    <lineage>
        <taxon>Bacteria</taxon>
        <taxon>Pseudomonadati</taxon>
        <taxon>Spirochaetota</taxon>
        <taxon>Spirochaetia</taxon>
        <taxon>Leptospirales</taxon>
        <taxon>Leptospiraceae</taxon>
        <taxon>Leptospira</taxon>
    </lineage>
</organism>
<dbReference type="Proteomes" id="UP000015445">
    <property type="component" value="Unassembled WGS sequence"/>
</dbReference>
<dbReference type="EMBL" id="AOHD02000012">
    <property type="protein sequence ID" value="EQA81956.1"/>
    <property type="molecule type" value="Genomic_DNA"/>
</dbReference>
<evidence type="ECO:0000313" key="2">
    <source>
        <dbReference type="Proteomes" id="UP000015445"/>
    </source>
</evidence>
<dbReference type="AlphaFoldDB" id="T0G568"/>